<feature type="region of interest" description="Disordered" evidence="1">
    <location>
        <begin position="218"/>
        <end position="337"/>
    </location>
</feature>
<evidence type="ECO:0000256" key="1">
    <source>
        <dbReference type="SAM" id="MobiDB-lite"/>
    </source>
</evidence>
<evidence type="ECO:0000313" key="3">
    <source>
        <dbReference type="EMBL" id="EMY32971.1"/>
    </source>
</evidence>
<name>N1URA9_9MICC</name>
<keyword evidence="3" id="KW-0255">Endonuclease</keyword>
<dbReference type="AlphaFoldDB" id="N1URA9"/>
<dbReference type="Proteomes" id="UP000010729">
    <property type="component" value="Unassembled WGS sequence"/>
</dbReference>
<keyword evidence="3" id="KW-0540">Nuclease</keyword>
<proteinExistence type="predicted"/>
<organism evidence="3 4">
    <name type="scientific">Arthrobacter crystallopoietes BAB-32</name>
    <dbReference type="NCBI Taxonomy" id="1246476"/>
    <lineage>
        <taxon>Bacteria</taxon>
        <taxon>Bacillati</taxon>
        <taxon>Actinomycetota</taxon>
        <taxon>Actinomycetes</taxon>
        <taxon>Micrococcales</taxon>
        <taxon>Micrococcaceae</taxon>
        <taxon>Crystallibacter</taxon>
    </lineage>
</organism>
<accession>N1URA9</accession>
<dbReference type="RefSeq" id="WP_005272421.1">
    <property type="nucleotide sequence ID" value="NZ_ANPE02000214.1"/>
</dbReference>
<feature type="region of interest" description="Disordered" evidence="1">
    <location>
        <begin position="523"/>
        <end position="578"/>
    </location>
</feature>
<feature type="domain" description="HNH nuclease" evidence="2">
    <location>
        <begin position="409"/>
        <end position="461"/>
    </location>
</feature>
<protein>
    <submittedName>
        <fullName evidence="3">HNH endonuclease</fullName>
    </submittedName>
</protein>
<evidence type="ECO:0000313" key="4">
    <source>
        <dbReference type="Proteomes" id="UP000010729"/>
    </source>
</evidence>
<evidence type="ECO:0000259" key="2">
    <source>
        <dbReference type="SMART" id="SM00507"/>
    </source>
</evidence>
<keyword evidence="4" id="KW-1185">Reference proteome</keyword>
<keyword evidence="3" id="KW-0378">Hydrolase</keyword>
<dbReference type="OrthoDB" id="5197219at2"/>
<dbReference type="CDD" id="cd00085">
    <property type="entry name" value="HNHc"/>
    <property type="match status" value="1"/>
</dbReference>
<dbReference type="EMBL" id="ANPE02000214">
    <property type="protein sequence ID" value="EMY32971.1"/>
    <property type="molecule type" value="Genomic_DNA"/>
</dbReference>
<reference evidence="3 4" key="1">
    <citation type="journal article" date="2013" name="Genome Announc.">
        <title>Draft Genome Sequence of Arthrobacter crystallopoietes Strain BAB-32, Revealing Genes for Bioremediation.</title>
        <authorList>
            <person name="Joshi M.N."/>
            <person name="Pandit A.S."/>
            <person name="Sharma A."/>
            <person name="Pandya R.V."/>
            <person name="Desai S.M."/>
            <person name="Saxena A.K."/>
            <person name="Bagatharia S.B."/>
        </authorList>
    </citation>
    <scope>NUCLEOTIDE SEQUENCE [LARGE SCALE GENOMIC DNA]</scope>
    <source>
        <strain evidence="3 4">BAB-32</strain>
    </source>
</reference>
<comment type="caution">
    <text evidence="3">The sequence shown here is derived from an EMBL/GenBank/DDBJ whole genome shotgun (WGS) entry which is preliminary data.</text>
</comment>
<feature type="region of interest" description="Disordered" evidence="1">
    <location>
        <begin position="467"/>
        <end position="500"/>
    </location>
</feature>
<feature type="non-terminal residue" evidence="3">
    <location>
        <position position="1"/>
    </location>
</feature>
<dbReference type="InterPro" id="IPR003615">
    <property type="entry name" value="HNH_nuc"/>
</dbReference>
<dbReference type="SMART" id="SM00507">
    <property type="entry name" value="HNHc"/>
    <property type="match status" value="1"/>
</dbReference>
<feature type="compositionally biased region" description="Low complexity" evidence="1">
    <location>
        <begin position="265"/>
        <end position="280"/>
    </location>
</feature>
<sequence length="578" mass="62383">VAIRRIGGWLEAYTLRLLTALTREALNEQPHGWPHPLGPDKPDESLAIAAAISEAAAALQIPEQTAALKVNYARSITGDCPTTLAELEAGNLTPVQAAIITDETTSLPKDARPGFEHELLDMANECSTPALRRRSRKIREIRHPESITTRRAKAAKDRHIELKPDHDGMAWLTAYLPAETAVAAYNHIDDLATAAKNPEDPRTLTQLRADALTHLLLTPTNPTAPATTEETTAAAAETGAADAAGADAALRAAETTSTAEDPAWEPTCGPPATGTASAAETETDPSQVQTETDPAAAHPDPPVADPMNPEIQGVDEDPPMDLREHPPRNGGLPEGTGHGIVPTVALTIPALTLLGLGKEPAHLDGYGPIPLEAAARLAANAPSFTRLLTDPVTGAVLAMDRKQYRPTNAQRRYLKLLYEKCVFYGCSRSSDHCELDHAIGWAEGGSTNVANLRPECKKHHRLKTETDWDLDQPNRHQSDWTSPAGLEYPTRPEPLAHTPPDELANILEQHQIHDINTKLTAYQRKHEKTTEQGAPDGAQGRPDGSPERPRPPKAPPPEPEPDSHRDDDDSNDETPPPF</sequence>
<dbReference type="GO" id="GO:0004519">
    <property type="term" value="F:endonuclease activity"/>
    <property type="evidence" value="ECO:0007669"/>
    <property type="project" value="UniProtKB-KW"/>
</dbReference>
<dbReference type="Gene3D" id="1.10.30.50">
    <property type="match status" value="1"/>
</dbReference>
<feature type="compositionally biased region" description="Low complexity" evidence="1">
    <location>
        <begin position="218"/>
        <end position="256"/>
    </location>
</feature>
<gene>
    <name evidence="3" type="ORF">D477_017484</name>
</gene>
<dbReference type="InterPro" id="IPR003870">
    <property type="entry name" value="DUF222"/>
</dbReference>
<dbReference type="Pfam" id="PF02720">
    <property type="entry name" value="DUF222"/>
    <property type="match status" value="1"/>
</dbReference>